<evidence type="ECO:0000259" key="10">
    <source>
        <dbReference type="Pfam" id="PF02880"/>
    </source>
</evidence>
<dbReference type="InterPro" id="IPR016055">
    <property type="entry name" value="A-D-PHexomutase_a/b/a-I/II/III"/>
</dbReference>
<dbReference type="PROSITE" id="PS00710">
    <property type="entry name" value="PGM_PMM"/>
    <property type="match status" value="1"/>
</dbReference>
<evidence type="ECO:0000256" key="2">
    <source>
        <dbReference type="ARBA" id="ARBA00010231"/>
    </source>
</evidence>
<sequence length="450" mass="49314">MEVFAANGVHVLKDVSDRFTPTPAISHAILSHNSNGGKSRSDGVVITPSHNPPGDGGFKYNGPNGGPADSTVTRWLEKRANSLLANGLDGVRRIPYERAINSDHIGDYDFVARYVGDLASILDMDVIRSSDIRIGADALGGASLDYWTAIADHYNVNLTVVNPEIDPTFRFIPLDWDEKIRMDCSSPYVMSALVNERSHYDIATGNDADADRHGIVTGKAGLLNPNHYLTVAVDYLIKHRNNWPAQAAIGKTLVTTRLIDRLVQSAGRTVVNVPVGFKWFVPYFEDESIVFGGEESAGASFVRRDGRTWTTDKDGIVMALLAAEITAATGDSPNVYYDNLTREFGKPHYARQDAIATREDKQILSKMTGDSIRETTLAGEPITEKFSRTKGNDLPIGGVYVGTESAWFTARPSGTEDVFKIYAESFQSETHLEQVIAEAQEIVGESLKER</sequence>
<organism evidence="11 12">
    <name type="scientific">Actinoallomurus iriomotensis</name>
    <dbReference type="NCBI Taxonomy" id="478107"/>
    <lineage>
        <taxon>Bacteria</taxon>
        <taxon>Bacillati</taxon>
        <taxon>Actinomycetota</taxon>
        <taxon>Actinomycetes</taxon>
        <taxon>Streptosporangiales</taxon>
        <taxon>Thermomonosporaceae</taxon>
        <taxon>Actinoallomurus</taxon>
    </lineage>
</organism>
<dbReference type="SUPFAM" id="SSF53738">
    <property type="entry name" value="Phosphoglucomutase, first 3 domains"/>
    <property type="match status" value="3"/>
</dbReference>
<comment type="cofactor">
    <cofactor evidence="1">
        <name>Mg(2+)</name>
        <dbReference type="ChEBI" id="CHEBI:18420"/>
    </cofactor>
</comment>
<dbReference type="InterPro" id="IPR005846">
    <property type="entry name" value="A-D-PHexomutase_a/b/a-III"/>
</dbReference>
<dbReference type="SUPFAM" id="SSF55957">
    <property type="entry name" value="Phosphoglucomutase, C-terminal domain"/>
    <property type="match status" value="1"/>
</dbReference>
<dbReference type="GO" id="GO:0008973">
    <property type="term" value="F:phosphopentomutase activity"/>
    <property type="evidence" value="ECO:0007669"/>
    <property type="project" value="TreeGrafter"/>
</dbReference>
<dbReference type="PANTHER" id="PTHR45745:SF1">
    <property type="entry name" value="PHOSPHOGLUCOMUTASE 2B-RELATED"/>
    <property type="match status" value="1"/>
</dbReference>
<evidence type="ECO:0000256" key="7">
    <source>
        <dbReference type="RuleBase" id="RU004326"/>
    </source>
</evidence>
<dbReference type="Gene3D" id="3.40.120.10">
    <property type="entry name" value="Alpha-D-Glucose-1,6-Bisphosphate, subunit A, domain 3"/>
    <property type="match status" value="3"/>
</dbReference>
<dbReference type="Pfam" id="PF02880">
    <property type="entry name" value="PGM_PMM_III"/>
    <property type="match status" value="1"/>
</dbReference>
<feature type="domain" description="Alpha-D-phosphohexomutase alpha/beta/alpha" evidence="10">
    <location>
        <begin position="224"/>
        <end position="342"/>
    </location>
</feature>
<dbReference type="GO" id="GO:0000287">
    <property type="term" value="F:magnesium ion binding"/>
    <property type="evidence" value="ECO:0007669"/>
    <property type="project" value="InterPro"/>
</dbReference>
<dbReference type="PANTHER" id="PTHR45745">
    <property type="entry name" value="PHOSPHOMANNOMUTASE 45A"/>
    <property type="match status" value="1"/>
</dbReference>
<dbReference type="Gene3D" id="3.30.310.50">
    <property type="entry name" value="Alpha-D-phosphohexomutase, C-terminal domain"/>
    <property type="match status" value="1"/>
</dbReference>
<keyword evidence="3" id="KW-0597">Phosphoprotein</keyword>
<name>A0A9W6RMX2_9ACTN</name>
<dbReference type="EMBL" id="BSTJ01000006">
    <property type="protein sequence ID" value="GLY76947.1"/>
    <property type="molecule type" value="Genomic_DNA"/>
</dbReference>
<comment type="similarity">
    <text evidence="2 7">Belongs to the phosphohexose mutase family.</text>
</comment>
<dbReference type="InterPro" id="IPR005845">
    <property type="entry name" value="A-D-PHexomutase_a/b/a-II"/>
</dbReference>
<evidence type="ECO:0000256" key="4">
    <source>
        <dbReference type="ARBA" id="ARBA00022723"/>
    </source>
</evidence>
<evidence type="ECO:0000313" key="12">
    <source>
        <dbReference type="Proteomes" id="UP001165135"/>
    </source>
</evidence>
<feature type="domain" description="Alpha-D-phosphohexomutase alpha/beta/alpha" evidence="8">
    <location>
        <begin position="2"/>
        <end position="82"/>
    </location>
</feature>
<protein>
    <submittedName>
        <fullName evidence="11">Phosphoglucomutase, alpha-D-glucose phosphate-specific</fullName>
    </submittedName>
</protein>
<evidence type="ECO:0000256" key="6">
    <source>
        <dbReference type="ARBA" id="ARBA00023235"/>
    </source>
</evidence>
<dbReference type="Pfam" id="PF02879">
    <property type="entry name" value="PGM_PMM_II"/>
    <property type="match status" value="1"/>
</dbReference>
<dbReference type="GO" id="GO:0006166">
    <property type="term" value="P:purine ribonucleoside salvage"/>
    <property type="evidence" value="ECO:0007669"/>
    <property type="project" value="TreeGrafter"/>
</dbReference>
<dbReference type="InterPro" id="IPR036900">
    <property type="entry name" value="A-D-PHexomutase_C_sf"/>
</dbReference>
<proteinExistence type="inferred from homology"/>
<feature type="domain" description="Alpha-D-phosphohexomutase alpha/beta/alpha" evidence="9">
    <location>
        <begin position="113"/>
        <end position="218"/>
    </location>
</feature>
<evidence type="ECO:0000256" key="5">
    <source>
        <dbReference type="ARBA" id="ARBA00022842"/>
    </source>
</evidence>
<dbReference type="GO" id="GO:0005975">
    <property type="term" value="P:carbohydrate metabolic process"/>
    <property type="evidence" value="ECO:0007669"/>
    <property type="project" value="InterPro"/>
</dbReference>
<evidence type="ECO:0000313" key="11">
    <source>
        <dbReference type="EMBL" id="GLY76947.1"/>
    </source>
</evidence>
<gene>
    <name evidence="11" type="ORF">Airi01_052140</name>
</gene>
<dbReference type="AlphaFoldDB" id="A0A9W6RMX2"/>
<keyword evidence="4 7" id="KW-0479">Metal-binding</keyword>
<keyword evidence="6" id="KW-0413">Isomerase</keyword>
<dbReference type="Proteomes" id="UP001165135">
    <property type="component" value="Unassembled WGS sequence"/>
</dbReference>
<reference evidence="11" key="1">
    <citation type="submission" date="2023-03" db="EMBL/GenBank/DDBJ databases">
        <title>Actinoallomurus iriomotensis NBRC 103681.</title>
        <authorList>
            <person name="Ichikawa N."/>
            <person name="Sato H."/>
            <person name="Tonouchi N."/>
        </authorList>
    </citation>
    <scope>NUCLEOTIDE SEQUENCE</scope>
    <source>
        <strain evidence="11">NBRC 103681</strain>
    </source>
</reference>
<dbReference type="InterPro" id="IPR016066">
    <property type="entry name" value="A-D-PHexomutase_CS"/>
</dbReference>
<dbReference type="InterPro" id="IPR005844">
    <property type="entry name" value="A-D-PHexomutase_a/b/a-I"/>
</dbReference>
<evidence type="ECO:0000256" key="3">
    <source>
        <dbReference type="ARBA" id="ARBA00022553"/>
    </source>
</evidence>
<evidence type="ECO:0000256" key="1">
    <source>
        <dbReference type="ARBA" id="ARBA00001946"/>
    </source>
</evidence>
<dbReference type="Pfam" id="PF02878">
    <property type="entry name" value="PGM_PMM_I"/>
    <property type="match status" value="1"/>
</dbReference>
<evidence type="ECO:0000259" key="9">
    <source>
        <dbReference type="Pfam" id="PF02879"/>
    </source>
</evidence>
<comment type="caution">
    <text evidence="11">The sequence shown here is derived from an EMBL/GenBank/DDBJ whole genome shotgun (WGS) entry which is preliminary data.</text>
</comment>
<keyword evidence="5 7" id="KW-0460">Magnesium</keyword>
<evidence type="ECO:0000259" key="8">
    <source>
        <dbReference type="Pfam" id="PF02878"/>
    </source>
</evidence>
<accession>A0A9W6RMX2</accession>